<dbReference type="EMBL" id="CP023067">
    <property type="protein sequence ID" value="ASY62520.1"/>
    <property type="molecule type" value="Genomic_DNA"/>
</dbReference>
<dbReference type="STRING" id="716928.GCA_000261485_04828"/>
<proteinExistence type="predicted"/>
<name>A0A249P9B4_9HYPH</name>
<accession>A0A249P9B4</accession>
<organism evidence="1 2">
    <name type="scientific">Sinorhizobium sojae CCBAU 05684</name>
    <dbReference type="NCBI Taxonomy" id="716928"/>
    <lineage>
        <taxon>Bacteria</taxon>
        <taxon>Pseudomonadati</taxon>
        <taxon>Pseudomonadota</taxon>
        <taxon>Alphaproteobacteria</taxon>
        <taxon>Hyphomicrobiales</taxon>
        <taxon>Rhizobiaceae</taxon>
        <taxon>Sinorhizobium/Ensifer group</taxon>
        <taxon>Sinorhizobium</taxon>
    </lineage>
</organism>
<gene>
    <name evidence="1" type="ORF">SJ05684_c10630</name>
</gene>
<reference evidence="1 2" key="1">
    <citation type="submission" date="2017-08" db="EMBL/GenBank/DDBJ databases">
        <title>Multipartite genome sequences of Sinorhizobium species nodulating soybeans.</title>
        <authorList>
            <person name="Tian C.F."/>
        </authorList>
    </citation>
    <scope>NUCLEOTIDE SEQUENCE [LARGE SCALE GENOMIC DNA]</scope>
    <source>
        <strain evidence="1 2">CCBAU 05684</strain>
    </source>
</reference>
<protein>
    <submittedName>
        <fullName evidence="1">Uncharacterized protein</fullName>
    </submittedName>
</protein>
<dbReference type="Proteomes" id="UP000217211">
    <property type="component" value="Chromosome"/>
</dbReference>
<dbReference type="KEGG" id="esj:SJ05684_c10630"/>
<sequence>MSNQIPTVKIADPRKPGDYAIINESDFDPAVHKRWGEAKAEASTAEIPADWQEMKWFALRSLAANFSNKPPANKAEAEAIIKAELARR</sequence>
<dbReference type="RefSeq" id="WP_034858709.1">
    <property type="nucleotide sequence ID" value="NZ_AJQT01000109.1"/>
</dbReference>
<keyword evidence="2" id="KW-1185">Reference proteome</keyword>
<evidence type="ECO:0000313" key="2">
    <source>
        <dbReference type="Proteomes" id="UP000217211"/>
    </source>
</evidence>
<evidence type="ECO:0000313" key="1">
    <source>
        <dbReference type="EMBL" id="ASY62520.1"/>
    </source>
</evidence>
<dbReference type="AlphaFoldDB" id="A0A249P9B4"/>